<organism evidence="2 3">
    <name type="scientific">candidate division Kazan bacterium GW2011_GWA1_44_22</name>
    <dbReference type="NCBI Taxonomy" id="1620410"/>
    <lineage>
        <taxon>Bacteria</taxon>
        <taxon>Bacteria division Kazan-3B-28</taxon>
    </lineage>
</organism>
<evidence type="ECO:0000256" key="1">
    <source>
        <dbReference type="SAM" id="Phobius"/>
    </source>
</evidence>
<feature type="transmembrane region" description="Helical" evidence="1">
    <location>
        <begin position="37"/>
        <end position="60"/>
    </location>
</feature>
<keyword evidence="1" id="KW-0472">Membrane</keyword>
<reference evidence="2 3" key="1">
    <citation type="journal article" date="2015" name="Nature">
        <title>rRNA introns, odd ribosomes, and small enigmatic genomes across a large radiation of phyla.</title>
        <authorList>
            <person name="Brown C.T."/>
            <person name="Hug L.A."/>
            <person name="Thomas B.C."/>
            <person name="Sharon I."/>
            <person name="Castelle C.J."/>
            <person name="Singh A."/>
            <person name="Wilkins M.J."/>
            <person name="Williams K.H."/>
            <person name="Banfield J.F."/>
        </authorList>
    </citation>
    <scope>NUCLEOTIDE SEQUENCE [LARGE SCALE GENOMIC DNA]</scope>
</reference>
<sequence length="67" mass="7209">MISSLQGALIMGGICMVCGVLGLILEHFEGGRAGRPLGYSMIIGGIILISGEYFGVWHYLFSWTMAI</sequence>
<comment type="caution">
    <text evidence="2">The sequence shown here is derived from an EMBL/GenBank/DDBJ whole genome shotgun (WGS) entry which is preliminary data.</text>
</comment>
<feature type="transmembrane region" description="Helical" evidence="1">
    <location>
        <begin position="6"/>
        <end position="25"/>
    </location>
</feature>
<gene>
    <name evidence="2" type="ORF">VE96_C0007G0006</name>
</gene>
<evidence type="ECO:0000313" key="3">
    <source>
        <dbReference type="Proteomes" id="UP000034752"/>
    </source>
</evidence>
<accession>A0A0G1I0T7</accession>
<evidence type="ECO:0000313" key="2">
    <source>
        <dbReference type="EMBL" id="KKT52815.1"/>
    </source>
</evidence>
<dbReference type="EMBL" id="LCIJ01000007">
    <property type="protein sequence ID" value="KKT52815.1"/>
    <property type="molecule type" value="Genomic_DNA"/>
</dbReference>
<proteinExistence type="predicted"/>
<dbReference type="Proteomes" id="UP000034752">
    <property type="component" value="Unassembled WGS sequence"/>
</dbReference>
<dbReference type="AlphaFoldDB" id="A0A0G1I0T7"/>
<keyword evidence="1" id="KW-0812">Transmembrane</keyword>
<protein>
    <submittedName>
        <fullName evidence="2">Uncharacterized protein</fullName>
    </submittedName>
</protein>
<name>A0A0G1I0T7_UNCK3</name>
<keyword evidence="1" id="KW-1133">Transmembrane helix</keyword>